<name>A0A7J6T6E1_PEROL</name>
<dbReference type="AlphaFoldDB" id="A0A7J6T6E1"/>
<feature type="domain" description="BAP29/BAP31 transmembrane" evidence="2">
    <location>
        <begin position="25"/>
        <end position="80"/>
    </location>
</feature>
<feature type="region of interest" description="Disordered" evidence="1">
    <location>
        <begin position="77"/>
        <end position="125"/>
    </location>
</feature>
<protein>
    <recommendedName>
        <fullName evidence="2">BAP29/BAP31 transmembrane domain-containing protein</fullName>
    </recommendedName>
</protein>
<gene>
    <name evidence="3" type="ORF">FOZ62_009274</name>
</gene>
<dbReference type="Proteomes" id="UP000574390">
    <property type="component" value="Unassembled WGS sequence"/>
</dbReference>
<accession>A0A7J6T6E1</accession>
<evidence type="ECO:0000313" key="4">
    <source>
        <dbReference type="Proteomes" id="UP000574390"/>
    </source>
</evidence>
<dbReference type="EMBL" id="JABANM010009514">
    <property type="protein sequence ID" value="KAF4740798.1"/>
    <property type="molecule type" value="Genomic_DNA"/>
</dbReference>
<evidence type="ECO:0000313" key="3">
    <source>
        <dbReference type="EMBL" id="KAF4740798.1"/>
    </source>
</evidence>
<feature type="compositionally biased region" description="Low complexity" evidence="1">
    <location>
        <begin position="107"/>
        <end position="119"/>
    </location>
</feature>
<dbReference type="Pfam" id="PF05529">
    <property type="entry name" value="Bap31"/>
    <property type="match status" value="1"/>
</dbReference>
<evidence type="ECO:0000256" key="1">
    <source>
        <dbReference type="SAM" id="MobiDB-lite"/>
    </source>
</evidence>
<proteinExistence type="predicted"/>
<sequence>SIAFTLFFSQWMTLRDLDSMKDAQLSDLTTVELQDRFLMKAWRAERNWWISLFSLTLWLMVWRSATWVQGLLDEEQKNQQKGESGLTGDLKMKEKTEGAPVTAAGQKKSVSSKTTSEVEMTNMKK</sequence>
<organism evidence="3 4">
    <name type="scientific">Perkinsus olseni</name>
    <name type="common">Perkinsus atlanticus</name>
    <dbReference type="NCBI Taxonomy" id="32597"/>
    <lineage>
        <taxon>Eukaryota</taxon>
        <taxon>Sar</taxon>
        <taxon>Alveolata</taxon>
        <taxon>Perkinsozoa</taxon>
        <taxon>Perkinsea</taxon>
        <taxon>Perkinsida</taxon>
        <taxon>Perkinsidae</taxon>
        <taxon>Perkinsus</taxon>
    </lineage>
</organism>
<dbReference type="InterPro" id="IPR040463">
    <property type="entry name" value="BAP29/BAP31_N"/>
</dbReference>
<evidence type="ECO:0000259" key="2">
    <source>
        <dbReference type="Pfam" id="PF05529"/>
    </source>
</evidence>
<comment type="caution">
    <text evidence="3">The sequence shown here is derived from an EMBL/GenBank/DDBJ whole genome shotgun (WGS) entry which is preliminary data.</text>
</comment>
<reference evidence="3 4" key="1">
    <citation type="submission" date="2020-04" db="EMBL/GenBank/DDBJ databases">
        <title>Perkinsus olseni comparative genomics.</title>
        <authorList>
            <person name="Bogema D.R."/>
        </authorList>
    </citation>
    <scope>NUCLEOTIDE SEQUENCE [LARGE SCALE GENOMIC DNA]</scope>
    <source>
        <strain evidence="3">ATCC PRA-205</strain>
    </source>
</reference>
<feature type="non-terminal residue" evidence="3">
    <location>
        <position position="125"/>
    </location>
</feature>